<keyword evidence="8" id="KW-1185">Reference proteome</keyword>
<dbReference type="PANTHER" id="PTHR36985:SF1">
    <property type="entry name" value="TRANSLOCATION AND ASSEMBLY MODULE SUBUNIT TAMB"/>
    <property type="match status" value="1"/>
</dbReference>
<evidence type="ECO:0000259" key="6">
    <source>
        <dbReference type="Pfam" id="PF04357"/>
    </source>
</evidence>
<evidence type="ECO:0000256" key="1">
    <source>
        <dbReference type="ARBA" id="ARBA00004167"/>
    </source>
</evidence>
<feature type="domain" description="Translocation and assembly module TamB C-terminal" evidence="6">
    <location>
        <begin position="1189"/>
        <end position="1540"/>
    </location>
</feature>
<keyword evidence="2" id="KW-0812">Transmembrane</keyword>
<feature type="chain" id="PRO_5026936132" description="Translocation and assembly module TamB C-terminal domain-containing protein" evidence="5">
    <location>
        <begin position="20"/>
        <end position="1540"/>
    </location>
</feature>
<dbReference type="GO" id="GO:0009306">
    <property type="term" value="P:protein secretion"/>
    <property type="evidence" value="ECO:0007669"/>
    <property type="project" value="InterPro"/>
</dbReference>
<evidence type="ECO:0000256" key="3">
    <source>
        <dbReference type="ARBA" id="ARBA00022989"/>
    </source>
</evidence>
<dbReference type="Proteomes" id="UP000464495">
    <property type="component" value="Chromosome"/>
</dbReference>
<evidence type="ECO:0000256" key="5">
    <source>
        <dbReference type="SAM" id="SignalP"/>
    </source>
</evidence>
<dbReference type="RefSeq" id="WP_161863165.1">
    <property type="nucleotide sequence ID" value="NZ_CP046620.1"/>
</dbReference>
<dbReference type="EMBL" id="CP046620">
    <property type="protein sequence ID" value="QHQ36618.1"/>
    <property type="molecule type" value="Genomic_DNA"/>
</dbReference>
<protein>
    <recommendedName>
        <fullName evidence="6">Translocation and assembly module TamB C-terminal domain-containing protein</fullName>
    </recommendedName>
</protein>
<keyword evidence="3" id="KW-1133">Transmembrane helix</keyword>
<dbReference type="GO" id="GO:0005886">
    <property type="term" value="C:plasma membrane"/>
    <property type="evidence" value="ECO:0007669"/>
    <property type="project" value="InterPro"/>
</dbReference>
<evidence type="ECO:0000313" key="8">
    <source>
        <dbReference type="Proteomes" id="UP000464495"/>
    </source>
</evidence>
<keyword evidence="4" id="KW-0472">Membrane</keyword>
<dbReference type="PANTHER" id="PTHR36985">
    <property type="entry name" value="TRANSLOCATION AND ASSEMBLY MODULE SUBUNIT TAMB"/>
    <property type="match status" value="1"/>
</dbReference>
<sequence>MRFIPLLALIVPLALPVQAQDEVEAGDDDNGFIINLLEDQLSTETRTIRLSGVSGVLSSSASVKRITISDPEGIWLQIDDAVIDWNRSALLRGRVEVEELSAERIAIPRKPIPDPNALPQAEAEPFSVPDLPVSIELGGLKIDQLVFGEALFGLAAEMEVEGALSIIDGEFETTLAMQRLDGPGGEFDLAASFSSASEELNVDLKFAEPPEGILASALNLPERPAVNLEVQGSGPLSDIEIVLALEVDESPLAQGNLHLFQNEGLQAFEADLTGQLQNIVPAEYAPFFAGDASVAAAGTARADGGFAVSQFSVVTGGLNLNGSAVTEASGFLASAQLNGTVGSPNGDALTLPFGGGDTTVQGGTLTFSFGQGSGDEWGGEFELHDLVSGDVRAADVRLAIDGEAQNLQEPAARALSGDVTAAISGITSPRAEIAEALGERIDASAAFAWQANAPVTLENLVIAGSGVSLNAAGEFADLMFDGKVEARVTDLAPFANLAGRNLGGSVSFSSEGSVSPVSGAFDLELQGQTDGLMIGEPQADVLLSGLTSLSGQIARNENGISADSFSISNDQIQLTAQGRYASTDTDFALTAALADIGLLTPNGSGEVSVIAQAIGPADRINLQAELTMPSGRMVERSVEGLKVGFFGEIENGGQIIDGSLRGEGMIGDAALNLRGMLAVDDRLRAFKDFALSLGETEVSGTVGQGADGKFAGSARVISPDLSVPAALALMEVEGSADLRTVISRSGGGQRLEVAGYVNDLAVGGQQIRALDLNVDVLDIFGVPLAAGTARASGAVLGGQEIEDLSLSAERSGQAMDLKASGRLVRGTEFVLAGGLSNLDPGYRLDLSDLVLRDGEHEAVLQEPATLSVVGTSIDFTPLELSVDEGSLRAAGSLDEQWDISVDIANLPLSVADLVVPDLAVRGQVTGRAEIGGPKANPDIDFQLDATGLTAAPITQQGLPELNVSAQGRTDAKRLQVDASLQAGSVLDARIAGAVPLANEAGSFDLQGRIERLDLAIINAFAGDRGITGQANGEFTVAGTLESPTAGFSIAGTGISADAMRQNGVRPVAIRAEGDFADEVLTVRTAELTGGNGLQFNASGTVPITRQTVDISFRGNLPLSLANVALAEQATQISGTLTTNGNVRGPWSSPAFSGSATVNGGTIVDPLRNLRLNNLALNADYSGTGLNIRNISGQFEQGGSLQAQGRLGFGRGLPADLAMRIDNARYSDGELVQTTVSANLEINGPLLGDGRLSGQVDIGKTEITVPSSFGIREGVLLDVQHLSLPRDAAMTLQRAGLPEREEPSPAGSGSNLRLDITISAQNQIFVRGRGLDTELGGTVVVRGPISNVRPIGQFDLIRGRISILGQRIDFDEGSVNLSGDFDPRIRLVATTIATDTTVNLIVEGRVSDPEITLTSSPELPQDEVLALLIFQRNLSELTPFQVAQLATAAASLAGGGGGGLLDNLRSSTGLSNLDIVTGDDGEVGVRAGAYLRDNVYLDVEAEDDGDARATINIDITDSLRGRATFGNDGDSSIGIFYEKDY</sequence>
<proteinExistence type="predicted"/>
<dbReference type="Pfam" id="PF04357">
    <property type="entry name" value="TamB"/>
    <property type="match status" value="1"/>
</dbReference>
<accession>A0A6P1T1K3</accession>
<dbReference type="GO" id="GO:0097347">
    <property type="term" value="C:TAM protein secretion complex"/>
    <property type="evidence" value="ECO:0007669"/>
    <property type="project" value="TreeGrafter"/>
</dbReference>
<reference evidence="7 8" key="1">
    <citation type="submission" date="2019-12" db="EMBL/GenBank/DDBJ databases">
        <title>Complete genome sequence of Algicella marina strain 9Alg 56(T) isolated from the red alga Tichocarpus crinitus.</title>
        <authorList>
            <person name="Kim S.-G."/>
            <person name="Nedashkovskaya O.I."/>
        </authorList>
    </citation>
    <scope>NUCLEOTIDE SEQUENCE [LARGE SCALE GENOMIC DNA]</scope>
    <source>
        <strain evidence="7 8">9Alg 56</strain>
    </source>
</reference>
<feature type="signal peptide" evidence="5">
    <location>
        <begin position="1"/>
        <end position="19"/>
    </location>
</feature>
<organism evidence="7 8">
    <name type="scientific">Algicella marina</name>
    <dbReference type="NCBI Taxonomy" id="2683284"/>
    <lineage>
        <taxon>Bacteria</taxon>
        <taxon>Pseudomonadati</taxon>
        <taxon>Pseudomonadota</taxon>
        <taxon>Alphaproteobacteria</taxon>
        <taxon>Rhodobacterales</taxon>
        <taxon>Paracoccaceae</taxon>
        <taxon>Algicella</taxon>
    </lineage>
</organism>
<evidence type="ECO:0000256" key="4">
    <source>
        <dbReference type="ARBA" id="ARBA00023136"/>
    </source>
</evidence>
<gene>
    <name evidence="7" type="ORF">GO499_16275</name>
</gene>
<comment type="subcellular location">
    <subcellularLocation>
        <location evidence="1">Membrane</location>
        <topology evidence="1">Single-pass membrane protein</topology>
    </subcellularLocation>
</comment>
<keyword evidence="5" id="KW-0732">Signal</keyword>
<evidence type="ECO:0000313" key="7">
    <source>
        <dbReference type="EMBL" id="QHQ36618.1"/>
    </source>
</evidence>
<name>A0A6P1T1K3_9RHOB</name>
<dbReference type="InterPro" id="IPR007452">
    <property type="entry name" value="TamB_C"/>
</dbReference>
<dbReference type="KEGG" id="amaq:GO499_16275"/>
<evidence type="ECO:0000256" key="2">
    <source>
        <dbReference type="ARBA" id="ARBA00022692"/>
    </source>
</evidence>